<accession>A0A6M3JPT3</accession>
<evidence type="ECO:0000256" key="1">
    <source>
        <dbReference type="SAM" id="MobiDB-lite"/>
    </source>
</evidence>
<evidence type="ECO:0000313" key="3">
    <source>
        <dbReference type="EMBL" id="QJA71062.1"/>
    </source>
</evidence>
<feature type="region of interest" description="Disordered" evidence="1">
    <location>
        <begin position="271"/>
        <end position="296"/>
    </location>
</feature>
<proteinExistence type="predicted"/>
<feature type="region of interest" description="Disordered" evidence="1">
    <location>
        <begin position="151"/>
        <end position="185"/>
    </location>
</feature>
<dbReference type="EMBL" id="MT141843">
    <property type="protein sequence ID" value="QJA71062.1"/>
    <property type="molecule type" value="Genomic_DNA"/>
</dbReference>
<protein>
    <submittedName>
        <fullName evidence="3">Uncharacterized protein</fullName>
    </submittedName>
</protein>
<organism evidence="3">
    <name type="scientific">viral metagenome</name>
    <dbReference type="NCBI Taxonomy" id="1070528"/>
    <lineage>
        <taxon>unclassified sequences</taxon>
        <taxon>metagenomes</taxon>
        <taxon>organismal metagenomes</taxon>
    </lineage>
</organism>
<dbReference type="EMBL" id="MT141523">
    <property type="protein sequence ID" value="QJA64609.1"/>
    <property type="molecule type" value="Genomic_DNA"/>
</dbReference>
<evidence type="ECO:0000313" key="2">
    <source>
        <dbReference type="EMBL" id="QJA64609.1"/>
    </source>
</evidence>
<name>A0A6M3JPT3_9ZZZZ</name>
<dbReference type="AlphaFoldDB" id="A0A6M3JPT3"/>
<sequence length="296" mass="33992">MPTYRQIHTKIWKDAWFLDLDAKGKLLFIYLFSNERSNLAGLYDISPKVMAFETDIPIDGIRESLAEFSKAGKVYYEDGWIWIPKLLSYNARNITSPSIQAHLKNCLAEIPDMPLKAMWTKYYTSVIDPAHPMDTVSGPMDTVDIQEQYQEQYQEQEQEEEQEEQEQEQEQEQKHTSGADAPGESVSHYDEIRDLWISLFPDKPTPRKDNGTLQGKVKTRMKSAFFRAEWASALQRAARSTFLSEGGFFDMGWFLKNDDNWQKCLNGNYDDNGARPGAPASPKTTPDGKRIIEVGR</sequence>
<feature type="compositionally biased region" description="Acidic residues" evidence="1">
    <location>
        <begin position="154"/>
        <end position="170"/>
    </location>
</feature>
<reference evidence="3" key="1">
    <citation type="submission" date="2020-03" db="EMBL/GenBank/DDBJ databases">
        <title>The deep terrestrial virosphere.</title>
        <authorList>
            <person name="Holmfeldt K."/>
            <person name="Nilsson E."/>
            <person name="Simone D."/>
            <person name="Lopez-Fernandez M."/>
            <person name="Wu X."/>
            <person name="de Brujin I."/>
            <person name="Lundin D."/>
            <person name="Andersson A."/>
            <person name="Bertilsson S."/>
            <person name="Dopson M."/>
        </authorList>
    </citation>
    <scope>NUCLEOTIDE SEQUENCE</scope>
    <source>
        <strain evidence="3">MM415A03394</strain>
        <strain evidence="2">MM415B00478</strain>
    </source>
</reference>
<feature type="compositionally biased region" description="Basic and acidic residues" evidence="1">
    <location>
        <begin position="286"/>
        <end position="296"/>
    </location>
</feature>
<gene>
    <name evidence="3" type="ORF">MM415A03394_0007</name>
    <name evidence="2" type="ORF">MM415B00478_0006</name>
</gene>